<dbReference type="EMBL" id="BAAAYU010000005">
    <property type="protein sequence ID" value="GAA3635350.1"/>
    <property type="molecule type" value="Genomic_DNA"/>
</dbReference>
<proteinExistence type="predicted"/>
<evidence type="ECO:0008006" key="4">
    <source>
        <dbReference type="Google" id="ProtNLM"/>
    </source>
</evidence>
<feature type="chain" id="PRO_5046499479" description="Secreted protein" evidence="1">
    <location>
        <begin position="19"/>
        <end position="183"/>
    </location>
</feature>
<feature type="signal peptide" evidence="1">
    <location>
        <begin position="1"/>
        <end position="18"/>
    </location>
</feature>
<evidence type="ECO:0000256" key="1">
    <source>
        <dbReference type="SAM" id="SignalP"/>
    </source>
</evidence>
<evidence type="ECO:0000313" key="3">
    <source>
        <dbReference type="Proteomes" id="UP001501697"/>
    </source>
</evidence>
<accession>A0ABP7ALY5</accession>
<protein>
    <recommendedName>
        <fullName evidence="4">Secreted protein</fullName>
    </recommendedName>
</protein>
<keyword evidence="1" id="KW-0732">Signal</keyword>
<dbReference type="Proteomes" id="UP001501697">
    <property type="component" value="Unassembled WGS sequence"/>
</dbReference>
<name>A0ABP7ALY5_9MICO</name>
<organism evidence="2 3">
    <name type="scientific">Microbacterium awajiense</name>
    <dbReference type="NCBI Taxonomy" id="415214"/>
    <lineage>
        <taxon>Bacteria</taxon>
        <taxon>Bacillati</taxon>
        <taxon>Actinomycetota</taxon>
        <taxon>Actinomycetes</taxon>
        <taxon>Micrococcales</taxon>
        <taxon>Microbacteriaceae</taxon>
        <taxon>Microbacterium</taxon>
    </lineage>
</organism>
<gene>
    <name evidence="2" type="ORF">GCM10022200_18330</name>
</gene>
<evidence type="ECO:0000313" key="2">
    <source>
        <dbReference type="EMBL" id="GAA3635350.1"/>
    </source>
</evidence>
<sequence length="183" mass="18980">MAWSVPAIAIAAPVPAFAASVPPPPPVFDFNKGCATVGNGNGGCAGTDKTPQVPAYATNTSATDTLVLQITGAQSRVLNSGTFYSDFTVWSFNGTENNCPPQVLATGCGGFASFTVLPNQTVKFWVVGHEFGNSSSFEMNISYRWIEPCTPPASPVVVLGPQSTSFTLVNPSNNCNGSAVTLP</sequence>
<comment type="caution">
    <text evidence="2">The sequence shown here is derived from an EMBL/GenBank/DDBJ whole genome shotgun (WGS) entry which is preliminary data.</text>
</comment>
<reference evidence="3" key="1">
    <citation type="journal article" date="2019" name="Int. J. Syst. Evol. Microbiol.">
        <title>The Global Catalogue of Microorganisms (GCM) 10K type strain sequencing project: providing services to taxonomists for standard genome sequencing and annotation.</title>
        <authorList>
            <consortium name="The Broad Institute Genomics Platform"/>
            <consortium name="The Broad Institute Genome Sequencing Center for Infectious Disease"/>
            <person name="Wu L."/>
            <person name="Ma J."/>
        </authorList>
    </citation>
    <scope>NUCLEOTIDE SEQUENCE [LARGE SCALE GENOMIC DNA]</scope>
    <source>
        <strain evidence="3">JCM 16544</strain>
    </source>
</reference>
<keyword evidence="3" id="KW-1185">Reference proteome</keyword>